<dbReference type="Pfam" id="PF03171">
    <property type="entry name" value="2OG-FeII_Oxy"/>
    <property type="match status" value="1"/>
</dbReference>
<dbReference type="PANTHER" id="PTHR10209:SF812">
    <property type="entry name" value="2OG-FE(II) OXYGENASE FAMILY, PUTATIVE (AFU_ORTHOLOGUE AFUA_3G14880)-RELATED"/>
    <property type="match status" value="1"/>
</dbReference>
<keyword evidence="3 5" id="KW-0560">Oxidoreductase</keyword>
<dbReference type="GO" id="GO:0051213">
    <property type="term" value="F:dioxygenase activity"/>
    <property type="evidence" value="ECO:0007669"/>
    <property type="project" value="UniProtKB-ARBA"/>
</dbReference>
<evidence type="ECO:0000256" key="6">
    <source>
        <dbReference type="SAM" id="MobiDB-lite"/>
    </source>
</evidence>
<evidence type="ECO:0000259" key="7">
    <source>
        <dbReference type="PROSITE" id="PS51471"/>
    </source>
</evidence>
<feature type="region of interest" description="Disordered" evidence="6">
    <location>
        <begin position="375"/>
        <end position="408"/>
    </location>
</feature>
<evidence type="ECO:0000256" key="2">
    <source>
        <dbReference type="ARBA" id="ARBA00022723"/>
    </source>
</evidence>
<dbReference type="Proteomes" id="UP000327013">
    <property type="component" value="Unassembled WGS sequence"/>
</dbReference>
<keyword evidence="4 5" id="KW-0408">Iron</keyword>
<dbReference type="Gene3D" id="2.60.120.330">
    <property type="entry name" value="B-lactam Antibiotic, Isopenicillin N Synthase, Chain"/>
    <property type="match status" value="1"/>
</dbReference>
<evidence type="ECO:0000256" key="3">
    <source>
        <dbReference type="ARBA" id="ARBA00023002"/>
    </source>
</evidence>
<evidence type="ECO:0000256" key="1">
    <source>
        <dbReference type="ARBA" id="ARBA00008056"/>
    </source>
</evidence>
<feature type="compositionally biased region" description="Polar residues" evidence="6">
    <location>
        <begin position="390"/>
        <end position="400"/>
    </location>
</feature>
<dbReference type="InterPro" id="IPR044861">
    <property type="entry name" value="IPNS-like_FE2OG_OXY"/>
</dbReference>
<comment type="similarity">
    <text evidence="1 5">Belongs to the iron/ascorbate-dependent oxidoreductase family.</text>
</comment>
<accession>A0A5N6KRA6</accession>
<evidence type="ECO:0000313" key="9">
    <source>
        <dbReference type="Proteomes" id="UP000327013"/>
    </source>
</evidence>
<protein>
    <recommendedName>
        <fullName evidence="7">Fe2OG dioxygenase domain-containing protein</fullName>
    </recommendedName>
</protein>
<name>A0A5N6KRA6_9ROSI</name>
<keyword evidence="9" id="KW-1185">Reference proteome</keyword>
<organism evidence="8 9">
    <name type="scientific">Carpinus fangiana</name>
    <dbReference type="NCBI Taxonomy" id="176857"/>
    <lineage>
        <taxon>Eukaryota</taxon>
        <taxon>Viridiplantae</taxon>
        <taxon>Streptophyta</taxon>
        <taxon>Embryophyta</taxon>
        <taxon>Tracheophyta</taxon>
        <taxon>Spermatophyta</taxon>
        <taxon>Magnoliopsida</taxon>
        <taxon>eudicotyledons</taxon>
        <taxon>Gunneridae</taxon>
        <taxon>Pentapetalae</taxon>
        <taxon>rosids</taxon>
        <taxon>fabids</taxon>
        <taxon>Fagales</taxon>
        <taxon>Betulaceae</taxon>
        <taxon>Carpinus</taxon>
    </lineage>
</organism>
<dbReference type="PROSITE" id="PS51471">
    <property type="entry name" value="FE2OG_OXY"/>
    <property type="match status" value="1"/>
</dbReference>
<keyword evidence="2 5" id="KW-0479">Metal-binding</keyword>
<dbReference type="EMBL" id="VIBQ01000010">
    <property type="protein sequence ID" value="KAB8338954.1"/>
    <property type="molecule type" value="Genomic_DNA"/>
</dbReference>
<dbReference type="OrthoDB" id="498272at2759"/>
<dbReference type="Pfam" id="PF14226">
    <property type="entry name" value="DIOX_N"/>
    <property type="match status" value="1"/>
</dbReference>
<dbReference type="InterPro" id="IPR026992">
    <property type="entry name" value="DIOX_N"/>
</dbReference>
<comment type="caution">
    <text evidence="8">The sequence shown here is derived from an EMBL/GenBank/DDBJ whole genome shotgun (WGS) entry which is preliminary data.</text>
</comment>
<gene>
    <name evidence="8" type="ORF">FH972_021894</name>
</gene>
<dbReference type="InterPro" id="IPR005123">
    <property type="entry name" value="Oxoglu/Fe-dep_dioxygenase_dom"/>
</dbReference>
<reference evidence="8 9" key="1">
    <citation type="submission" date="2019-06" db="EMBL/GenBank/DDBJ databases">
        <title>A chromosomal-level reference genome of Carpinus fangiana (Coryloideae, Betulaceae).</title>
        <authorList>
            <person name="Yang X."/>
            <person name="Wang Z."/>
            <person name="Zhang L."/>
            <person name="Hao G."/>
            <person name="Liu J."/>
            <person name="Yang Y."/>
        </authorList>
    </citation>
    <scope>NUCLEOTIDE SEQUENCE [LARGE SCALE GENOMIC DNA]</scope>
    <source>
        <strain evidence="8">Cfa_2016G</strain>
        <tissue evidence="8">Leaf</tissue>
    </source>
</reference>
<dbReference type="InterPro" id="IPR027443">
    <property type="entry name" value="IPNS-like_sf"/>
</dbReference>
<dbReference type="GO" id="GO:0046872">
    <property type="term" value="F:metal ion binding"/>
    <property type="evidence" value="ECO:0007669"/>
    <property type="project" value="UniProtKB-KW"/>
</dbReference>
<evidence type="ECO:0000256" key="4">
    <source>
        <dbReference type="ARBA" id="ARBA00023004"/>
    </source>
</evidence>
<dbReference type="PANTHER" id="PTHR10209">
    <property type="entry name" value="OXIDOREDUCTASE, 2OG-FE II OXYGENASE FAMILY PROTEIN"/>
    <property type="match status" value="1"/>
</dbReference>
<proteinExistence type="inferred from homology"/>
<evidence type="ECO:0000256" key="5">
    <source>
        <dbReference type="RuleBase" id="RU003682"/>
    </source>
</evidence>
<dbReference type="SUPFAM" id="SSF51197">
    <property type="entry name" value="Clavaminate synthase-like"/>
    <property type="match status" value="1"/>
</dbReference>
<dbReference type="AlphaFoldDB" id="A0A5N6KRA6"/>
<feature type="domain" description="Fe2OG dioxygenase" evidence="7">
    <location>
        <begin position="193"/>
        <end position="294"/>
    </location>
</feature>
<evidence type="ECO:0000313" key="8">
    <source>
        <dbReference type="EMBL" id="KAB8338954.1"/>
    </source>
</evidence>
<sequence>MPLAHALEEDNQYPRMADLSFKSIPTLSLAAAKDPATKPAFLESLRSALLNVGFLYLADTGLPSGLIQSVVEQCHAFFGTLTDEQKLAIEMKNANSFLGYSRLGNEITAGAADWREQIDLSTPHPLPGPGDPAWFNMKAPNQWPDPLTLPHFRPAYEDYISRMSKISMEFVSLIAEAIGLEPNAFDRFFDQDQQHKLKLVKYPEREGNGQGVGPHKDSMLTSFLLQASPQRGLQAQNLTGEWIDCEPKEGTLVVAIGQGLEAITGGVCASTTHRVLSPSLGSGPRYSIPFFQGVSYSAKFESMDVPDHVRRLKEEALDAIGGKKLDDVEFTFVKGKWSSLGEATLMNRVKSHTDVSERWYPELLAKVRALQAEQVVGDAGDSNKDDASGPSASQSSNADSVATAVEAH</sequence>